<dbReference type="Proteomes" id="UP000249451">
    <property type="component" value="Unassembled WGS sequence"/>
</dbReference>
<dbReference type="PANTHER" id="PTHR11088:SF60">
    <property type="entry name" value="TRNA DIMETHYLALLYLTRANSFERASE"/>
    <property type="match status" value="1"/>
</dbReference>
<keyword evidence="7 10" id="KW-0067">ATP-binding</keyword>
<feature type="site" description="Interaction with substrate tRNA" evidence="10">
    <location>
        <position position="122"/>
    </location>
</feature>
<dbReference type="GO" id="GO:0006400">
    <property type="term" value="P:tRNA modification"/>
    <property type="evidence" value="ECO:0007669"/>
    <property type="project" value="TreeGrafter"/>
</dbReference>
<keyword evidence="8 10" id="KW-0460">Magnesium</keyword>
<keyword evidence="5 10" id="KW-0819">tRNA processing</keyword>
<feature type="binding site" evidence="10">
    <location>
        <begin position="29"/>
        <end position="36"/>
    </location>
    <ligand>
        <name>ATP</name>
        <dbReference type="ChEBI" id="CHEBI:30616"/>
    </ligand>
</feature>
<evidence type="ECO:0000259" key="11">
    <source>
        <dbReference type="SMART" id="SM00382"/>
    </source>
</evidence>
<evidence type="ECO:0000256" key="9">
    <source>
        <dbReference type="ARBA" id="ARBA00049563"/>
    </source>
</evidence>
<dbReference type="HAMAP" id="MF_00185">
    <property type="entry name" value="IPP_trans"/>
    <property type="match status" value="1"/>
</dbReference>
<dbReference type="InterPro" id="IPR027417">
    <property type="entry name" value="P-loop_NTPase"/>
</dbReference>
<evidence type="ECO:0000256" key="5">
    <source>
        <dbReference type="ARBA" id="ARBA00022694"/>
    </source>
</evidence>
<feature type="binding site" evidence="10">
    <location>
        <begin position="31"/>
        <end position="36"/>
    </location>
    <ligand>
        <name>substrate</name>
    </ligand>
</feature>
<comment type="caution">
    <text evidence="12">The sequence shown here is derived from an EMBL/GenBank/DDBJ whole genome shotgun (WGS) entry which is preliminary data.</text>
</comment>
<comment type="caution">
    <text evidence="10">Lacks conserved residue(s) required for the propagation of feature annotation.</text>
</comment>
<evidence type="ECO:0000256" key="3">
    <source>
        <dbReference type="ARBA" id="ARBA00005842"/>
    </source>
</evidence>
<dbReference type="Gene3D" id="3.40.50.300">
    <property type="entry name" value="P-loop containing nucleotide triphosphate hydrolases"/>
    <property type="match status" value="1"/>
</dbReference>
<dbReference type="EMBL" id="QFNY01000138">
    <property type="protein sequence ID" value="PZP00306.1"/>
    <property type="molecule type" value="Genomic_DNA"/>
</dbReference>
<comment type="similarity">
    <text evidence="3 10">Belongs to the IPP transferase family.</text>
</comment>
<dbReference type="Gene3D" id="1.10.20.140">
    <property type="match status" value="1"/>
</dbReference>
<dbReference type="PANTHER" id="PTHR11088">
    <property type="entry name" value="TRNA DIMETHYLALLYLTRANSFERASE"/>
    <property type="match status" value="1"/>
</dbReference>
<protein>
    <recommendedName>
        <fullName evidence="10">tRNA dimethylallyltransferase</fullName>
        <ecNumber evidence="10">2.5.1.75</ecNumber>
    </recommendedName>
    <alternativeName>
        <fullName evidence="10">Dimethylallyl diphosphate:tRNA dimethylallyltransferase</fullName>
        <shortName evidence="10">DMAPP:tRNA dimethylallyltransferase</shortName>
        <shortName evidence="10">DMATase</shortName>
    </alternativeName>
    <alternativeName>
        <fullName evidence="10">Isopentenyl-diphosphate:tRNA isopentenyltransferase</fullName>
        <shortName evidence="10">IPP transferase</shortName>
        <shortName evidence="10">IPPT</shortName>
        <shortName evidence="10">IPTase</shortName>
    </alternativeName>
</protein>
<keyword evidence="6 10" id="KW-0547">Nucleotide-binding</keyword>
<name>A0A2W5CZ96_9CORY</name>
<evidence type="ECO:0000313" key="13">
    <source>
        <dbReference type="Proteomes" id="UP000249451"/>
    </source>
</evidence>
<dbReference type="InterPro" id="IPR039657">
    <property type="entry name" value="Dimethylallyltransferase"/>
</dbReference>
<dbReference type="SUPFAM" id="SSF52540">
    <property type="entry name" value="P-loop containing nucleoside triphosphate hydrolases"/>
    <property type="match status" value="1"/>
</dbReference>
<comment type="function">
    <text evidence="2 10">Catalyzes the transfer of a dimethylallyl group onto the adenine at position 37 in tRNAs that read codons beginning with uridine, leading to the formation of N6-(dimethylallyl)adenosine (i(6)A).</text>
</comment>
<gene>
    <name evidence="10" type="primary">miaA</name>
    <name evidence="12" type="ORF">DI609_06570</name>
</gene>
<dbReference type="AlphaFoldDB" id="A0A2W5CZ96"/>
<evidence type="ECO:0000256" key="7">
    <source>
        <dbReference type="ARBA" id="ARBA00022840"/>
    </source>
</evidence>
<dbReference type="InterPro" id="IPR018022">
    <property type="entry name" value="IPT"/>
</dbReference>
<evidence type="ECO:0000313" key="12">
    <source>
        <dbReference type="EMBL" id="PZP00306.1"/>
    </source>
</evidence>
<dbReference type="NCBIfam" id="TIGR00174">
    <property type="entry name" value="miaA"/>
    <property type="match status" value="1"/>
</dbReference>
<evidence type="ECO:0000256" key="6">
    <source>
        <dbReference type="ARBA" id="ARBA00022741"/>
    </source>
</evidence>
<evidence type="ECO:0000256" key="1">
    <source>
        <dbReference type="ARBA" id="ARBA00001946"/>
    </source>
</evidence>
<evidence type="ECO:0000256" key="10">
    <source>
        <dbReference type="HAMAP-Rule" id="MF_00185"/>
    </source>
</evidence>
<accession>A0A2W5CZ96</accession>
<feature type="site" description="Interaction with substrate tRNA" evidence="10">
    <location>
        <position position="143"/>
    </location>
</feature>
<comment type="cofactor">
    <cofactor evidence="1 10">
        <name>Mg(2+)</name>
        <dbReference type="ChEBI" id="CHEBI:18420"/>
    </cofactor>
</comment>
<dbReference type="SMART" id="SM00382">
    <property type="entry name" value="AAA"/>
    <property type="match status" value="1"/>
</dbReference>
<proteinExistence type="inferred from homology"/>
<reference evidence="12 13" key="1">
    <citation type="submission" date="2017-11" db="EMBL/GenBank/DDBJ databases">
        <title>Infants hospitalized years apart are colonized by the same room-sourced microbial strains.</title>
        <authorList>
            <person name="Brooks B."/>
            <person name="Olm M.R."/>
            <person name="Firek B.A."/>
            <person name="Baker R."/>
            <person name="Thomas B.C."/>
            <person name="Morowitz M.J."/>
            <person name="Banfield J.F."/>
        </authorList>
    </citation>
    <scope>NUCLEOTIDE SEQUENCE [LARGE SCALE GENOMIC DNA]</scope>
    <source>
        <strain evidence="12">S2_012_000_R3_87</strain>
    </source>
</reference>
<feature type="region of interest" description="Interaction with substrate tRNA" evidence="10">
    <location>
        <begin position="56"/>
        <end position="59"/>
    </location>
</feature>
<dbReference type="GO" id="GO:0005524">
    <property type="term" value="F:ATP binding"/>
    <property type="evidence" value="ECO:0007669"/>
    <property type="project" value="UniProtKB-UniRule"/>
</dbReference>
<dbReference type="GO" id="GO:0052381">
    <property type="term" value="F:tRNA dimethylallyltransferase activity"/>
    <property type="evidence" value="ECO:0007669"/>
    <property type="project" value="UniProtKB-UniRule"/>
</dbReference>
<comment type="catalytic activity">
    <reaction evidence="9 10">
        <text>adenosine(37) in tRNA + dimethylallyl diphosphate = N(6)-dimethylallyladenosine(37) in tRNA + diphosphate</text>
        <dbReference type="Rhea" id="RHEA:26482"/>
        <dbReference type="Rhea" id="RHEA-COMP:10162"/>
        <dbReference type="Rhea" id="RHEA-COMP:10375"/>
        <dbReference type="ChEBI" id="CHEBI:33019"/>
        <dbReference type="ChEBI" id="CHEBI:57623"/>
        <dbReference type="ChEBI" id="CHEBI:74411"/>
        <dbReference type="ChEBI" id="CHEBI:74415"/>
        <dbReference type="EC" id="2.5.1.75"/>
    </reaction>
</comment>
<evidence type="ECO:0000256" key="8">
    <source>
        <dbReference type="ARBA" id="ARBA00022842"/>
    </source>
</evidence>
<dbReference type="EC" id="2.5.1.75" evidence="10"/>
<keyword evidence="4 10" id="KW-0808">Transferase</keyword>
<sequence length="330" mass="36021">MDNSQTDSPLTAPAGVTAADSLRPLLIVGPTGSGKSELSLELARRLDQPVEIINGDSMQMYRGMDIGTAKISLAERAEFPHHLFDCLDVDDTASVAAYRAMAGEKVEQIQARGGRPIIVGGSMMYLQALVDDWQFPPTDPAVRAKWMAEQDRIGVEALHGVLRSKDPEAADIIEEKDPRRIVRALEVIELTGKPFAASQPPKNVPTRWGTRIFGLNAPGNWLNPRLEARVDRMFAAGLVAEVEGLAAAGLSRESTAGKAIGYAQVLSALAGECSMEQAREDTVVGTRRYARRQRSWFRRDPRIHWLDATLADPDLLAGQVIDELGKSNRS</sequence>
<dbReference type="InterPro" id="IPR003593">
    <property type="entry name" value="AAA+_ATPase"/>
</dbReference>
<dbReference type="FunFam" id="1.10.20.140:FF:000001">
    <property type="entry name" value="tRNA dimethylallyltransferase"/>
    <property type="match status" value="1"/>
</dbReference>
<dbReference type="Pfam" id="PF01715">
    <property type="entry name" value="IPPT"/>
    <property type="match status" value="1"/>
</dbReference>
<comment type="subunit">
    <text evidence="10">Monomer.</text>
</comment>
<organism evidence="12 13">
    <name type="scientific">Corynebacterium urealyticum</name>
    <dbReference type="NCBI Taxonomy" id="43771"/>
    <lineage>
        <taxon>Bacteria</taxon>
        <taxon>Bacillati</taxon>
        <taxon>Actinomycetota</taxon>
        <taxon>Actinomycetes</taxon>
        <taxon>Mycobacteriales</taxon>
        <taxon>Corynebacteriaceae</taxon>
        <taxon>Corynebacterium</taxon>
    </lineage>
</organism>
<feature type="domain" description="AAA+ ATPase" evidence="11">
    <location>
        <begin position="21"/>
        <end position="240"/>
    </location>
</feature>
<evidence type="ECO:0000256" key="2">
    <source>
        <dbReference type="ARBA" id="ARBA00003213"/>
    </source>
</evidence>
<evidence type="ECO:0000256" key="4">
    <source>
        <dbReference type="ARBA" id="ARBA00022679"/>
    </source>
</evidence>